<dbReference type="KEGG" id="rca:Rcas_1170"/>
<dbReference type="Proteomes" id="UP000000263">
    <property type="component" value="Chromosome"/>
</dbReference>
<organism evidence="1 2">
    <name type="scientific">Roseiflexus castenholzii (strain DSM 13941 / HLO8)</name>
    <dbReference type="NCBI Taxonomy" id="383372"/>
    <lineage>
        <taxon>Bacteria</taxon>
        <taxon>Bacillati</taxon>
        <taxon>Chloroflexota</taxon>
        <taxon>Chloroflexia</taxon>
        <taxon>Chloroflexales</taxon>
        <taxon>Roseiflexineae</taxon>
        <taxon>Roseiflexaceae</taxon>
        <taxon>Roseiflexus</taxon>
    </lineage>
</organism>
<keyword evidence="2" id="KW-1185">Reference proteome</keyword>
<name>A7NIG7_ROSCS</name>
<evidence type="ECO:0000313" key="2">
    <source>
        <dbReference type="Proteomes" id="UP000000263"/>
    </source>
</evidence>
<dbReference type="AlphaFoldDB" id="A7NIG7"/>
<protein>
    <submittedName>
        <fullName evidence="1">Prevent-host-death family protein</fullName>
    </submittedName>
</protein>
<gene>
    <name evidence="1" type="ordered locus">Rcas_1170</name>
</gene>
<sequence>MATKTIAATMAQNNSGGVLDDVIQNDLRYVIKRRSLPQAILLI</sequence>
<dbReference type="EMBL" id="CP000804">
    <property type="protein sequence ID" value="ABU57267.1"/>
    <property type="molecule type" value="Genomic_DNA"/>
</dbReference>
<dbReference type="HOGENOM" id="CLU_3238988_0_0_0"/>
<reference evidence="1 2" key="1">
    <citation type="submission" date="2007-08" db="EMBL/GenBank/DDBJ databases">
        <title>Complete sequence of Roseiflexus castenholzii DSM 13941.</title>
        <authorList>
            <consortium name="US DOE Joint Genome Institute"/>
            <person name="Copeland A."/>
            <person name="Lucas S."/>
            <person name="Lapidus A."/>
            <person name="Barry K."/>
            <person name="Glavina del Rio T."/>
            <person name="Dalin E."/>
            <person name="Tice H."/>
            <person name="Pitluck S."/>
            <person name="Thompson L.S."/>
            <person name="Brettin T."/>
            <person name="Bruce D."/>
            <person name="Detter J.C."/>
            <person name="Han C."/>
            <person name="Tapia R."/>
            <person name="Schmutz J."/>
            <person name="Larimer F."/>
            <person name="Land M."/>
            <person name="Hauser L."/>
            <person name="Kyrpides N."/>
            <person name="Mikhailova N."/>
            <person name="Bryant D.A."/>
            <person name="Hanada S."/>
            <person name="Tsukatani Y."/>
            <person name="Richardson P."/>
        </authorList>
    </citation>
    <scope>NUCLEOTIDE SEQUENCE [LARGE SCALE GENOMIC DNA]</scope>
    <source>
        <strain evidence="2">DSM 13941 / HLO8</strain>
    </source>
</reference>
<accession>A7NIG7</accession>
<dbReference type="eggNOG" id="COG2161">
    <property type="taxonomic scope" value="Bacteria"/>
</dbReference>
<proteinExistence type="predicted"/>
<dbReference type="STRING" id="383372.Rcas_1170"/>
<evidence type="ECO:0000313" key="1">
    <source>
        <dbReference type="EMBL" id="ABU57267.1"/>
    </source>
</evidence>
<dbReference type="RefSeq" id="WP_012119697.1">
    <property type="nucleotide sequence ID" value="NC_009767.1"/>
</dbReference>